<dbReference type="InterPro" id="IPR056792">
    <property type="entry name" value="PRC_RimM"/>
</dbReference>
<comment type="subcellular location">
    <subcellularLocation>
        <location evidence="5">Cytoplasm</location>
    </subcellularLocation>
</comment>
<dbReference type="InterPro" id="IPR036976">
    <property type="entry name" value="RimM_N_sf"/>
</dbReference>
<evidence type="ECO:0000313" key="8">
    <source>
        <dbReference type="EMBL" id="GLR26016.1"/>
    </source>
</evidence>
<keyword evidence="2 5" id="KW-0690">Ribosome biogenesis</keyword>
<comment type="domain">
    <text evidence="5">The PRC barrel domain binds ribosomal protein uS19.</text>
</comment>
<feature type="domain" description="Ribosome maturation factor RimM PRC barrel" evidence="7">
    <location>
        <begin position="121"/>
        <end position="189"/>
    </location>
</feature>
<keyword evidence="3 5" id="KW-0698">rRNA processing</keyword>
<feature type="domain" description="RimM N-terminal" evidence="6">
    <location>
        <begin position="10"/>
        <end position="109"/>
    </location>
</feature>
<dbReference type="Pfam" id="PF01782">
    <property type="entry name" value="RimM"/>
    <property type="match status" value="1"/>
</dbReference>
<dbReference type="SUPFAM" id="SSF50447">
    <property type="entry name" value="Translation proteins"/>
    <property type="match status" value="1"/>
</dbReference>
<proteinExistence type="inferred from homology"/>
<evidence type="ECO:0000256" key="3">
    <source>
        <dbReference type="ARBA" id="ARBA00022552"/>
    </source>
</evidence>
<dbReference type="Proteomes" id="UP001156664">
    <property type="component" value="Unassembled WGS sequence"/>
</dbReference>
<reference evidence="9" key="1">
    <citation type="journal article" date="2019" name="Int. J. Syst. Evol. Microbiol.">
        <title>The Global Catalogue of Microorganisms (GCM) 10K type strain sequencing project: providing services to taxonomists for standard genome sequencing and annotation.</title>
        <authorList>
            <consortium name="The Broad Institute Genomics Platform"/>
            <consortium name="The Broad Institute Genome Sequencing Center for Infectious Disease"/>
            <person name="Wu L."/>
            <person name="Ma J."/>
        </authorList>
    </citation>
    <scope>NUCLEOTIDE SEQUENCE [LARGE SCALE GENOMIC DNA]</scope>
    <source>
        <strain evidence="9">NBRC 105857</strain>
    </source>
</reference>
<evidence type="ECO:0000259" key="6">
    <source>
        <dbReference type="Pfam" id="PF01782"/>
    </source>
</evidence>
<gene>
    <name evidence="5 8" type="primary">rimM</name>
    <name evidence="8" type="ORF">GCM10007875_11040</name>
</gene>
<dbReference type="SUPFAM" id="SSF50346">
    <property type="entry name" value="PRC-barrel domain"/>
    <property type="match status" value="1"/>
</dbReference>
<dbReference type="InterPro" id="IPR011033">
    <property type="entry name" value="PRC_barrel-like_sf"/>
</dbReference>
<accession>A0ABQ5YRF2</accession>
<keyword evidence="9" id="KW-1185">Reference proteome</keyword>
<evidence type="ECO:0000256" key="5">
    <source>
        <dbReference type="HAMAP-Rule" id="MF_00014"/>
    </source>
</evidence>
<protein>
    <recommendedName>
        <fullName evidence="5">Ribosome maturation factor RimM</fullName>
    </recommendedName>
</protein>
<evidence type="ECO:0000313" key="9">
    <source>
        <dbReference type="Proteomes" id="UP001156664"/>
    </source>
</evidence>
<dbReference type="PANTHER" id="PTHR33692:SF1">
    <property type="entry name" value="RIBOSOME MATURATION FACTOR RIMM"/>
    <property type="match status" value="1"/>
</dbReference>
<dbReference type="InterPro" id="IPR009000">
    <property type="entry name" value="Transl_B-barrel_sf"/>
</dbReference>
<comment type="caution">
    <text evidence="8">The sequence shown here is derived from an EMBL/GenBank/DDBJ whole genome shotgun (WGS) entry which is preliminary data.</text>
</comment>
<evidence type="ECO:0000256" key="2">
    <source>
        <dbReference type="ARBA" id="ARBA00022517"/>
    </source>
</evidence>
<organism evidence="8 9">
    <name type="scientific">Limnobacter litoralis</name>
    <dbReference type="NCBI Taxonomy" id="481366"/>
    <lineage>
        <taxon>Bacteria</taxon>
        <taxon>Pseudomonadati</taxon>
        <taxon>Pseudomonadota</taxon>
        <taxon>Betaproteobacteria</taxon>
        <taxon>Burkholderiales</taxon>
        <taxon>Burkholderiaceae</taxon>
        <taxon>Limnobacter</taxon>
    </lineage>
</organism>
<keyword evidence="4 5" id="KW-0143">Chaperone</keyword>
<comment type="function">
    <text evidence="5">An accessory protein needed during the final step in the assembly of 30S ribosomal subunit, possibly for assembly of the head region. Essential for efficient processing of 16S rRNA. May be needed both before and after RbfA during the maturation of 16S rRNA. It has affinity for free ribosomal 30S subunits but not for 70S ribosomes.</text>
</comment>
<keyword evidence="1 5" id="KW-0963">Cytoplasm</keyword>
<comment type="similarity">
    <text evidence="5">Belongs to the RimM family.</text>
</comment>
<name>A0ABQ5YRF2_9BURK</name>
<dbReference type="InterPro" id="IPR011961">
    <property type="entry name" value="RimM"/>
</dbReference>
<dbReference type="NCBIfam" id="TIGR02273">
    <property type="entry name" value="16S_RimM"/>
    <property type="match status" value="1"/>
</dbReference>
<evidence type="ECO:0000256" key="1">
    <source>
        <dbReference type="ARBA" id="ARBA00022490"/>
    </source>
</evidence>
<comment type="subunit">
    <text evidence="5">Binds ribosomal protein uS19.</text>
</comment>
<dbReference type="HAMAP" id="MF_00014">
    <property type="entry name" value="Ribosome_mat_RimM"/>
    <property type="match status" value="1"/>
</dbReference>
<dbReference type="Gene3D" id="2.40.30.60">
    <property type="entry name" value="RimM"/>
    <property type="match status" value="1"/>
</dbReference>
<sequence length="191" mass="21340">MTPPDDLVELGRINEPYGLKGWVNVFPDTEDPAVLLKASSWWISRLRAQGADSGAVRKALIAPDDLEFELFRVLAVKRHAGRLVAHLEGIESRELAQSMKGRRVYVPRSRFPKAEDGEYYWVDLIGCAVTSTLGNALGVVKAVIDHGAHAILIVTRADRKDDLLIPFVQAYVSEVTLTEKRIVADWEDDYL</sequence>
<dbReference type="PANTHER" id="PTHR33692">
    <property type="entry name" value="RIBOSOME MATURATION FACTOR RIMM"/>
    <property type="match status" value="1"/>
</dbReference>
<dbReference type="Gene3D" id="2.30.30.240">
    <property type="entry name" value="PRC-barrel domain"/>
    <property type="match status" value="1"/>
</dbReference>
<dbReference type="RefSeq" id="WP_284280479.1">
    <property type="nucleotide sequence ID" value="NZ_BSOJ01000010.1"/>
</dbReference>
<dbReference type="Pfam" id="PF24986">
    <property type="entry name" value="PRC_RimM"/>
    <property type="match status" value="1"/>
</dbReference>
<dbReference type="InterPro" id="IPR002676">
    <property type="entry name" value="RimM_N"/>
</dbReference>
<dbReference type="EMBL" id="BSOJ01000010">
    <property type="protein sequence ID" value="GLR26016.1"/>
    <property type="molecule type" value="Genomic_DNA"/>
</dbReference>
<evidence type="ECO:0000256" key="4">
    <source>
        <dbReference type="ARBA" id="ARBA00023186"/>
    </source>
</evidence>
<evidence type="ECO:0000259" key="7">
    <source>
        <dbReference type="Pfam" id="PF24986"/>
    </source>
</evidence>